<dbReference type="EMBL" id="JAPOHD010000013">
    <property type="protein sequence ID" value="MCY1720150.1"/>
    <property type="molecule type" value="Genomic_DNA"/>
</dbReference>
<comment type="caution">
    <text evidence="1">The sequence shown here is derived from an EMBL/GenBank/DDBJ whole genome shotgun (WGS) entry which is preliminary data.</text>
</comment>
<proteinExistence type="predicted"/>
<organism evidence="1 2">
    <name type="scientific">Draconibacterium aestuarii</name>
    <dbReference type="NCBI Taxonomy" id="2998507"/>
    <lineage>
        <taxon>Bacteria</taxon>
        <taxon>Pseudomonadati</taxon>
        <taxon>Bacteroidota</taxon>
        <taxon>Bacteroidia</taxon>
        <taxon>Marinilabiliales</taxon>
        <taxon>Prolixibacteraceae</taxon>
        <taxon>Draconibacterium</taxon>
    </lineage>
</organism>
<protein>
    <submittedName>
        <fullName evidence="1">Uncharacterized protein</fullName>
    </submittedName>
</protein>
<reference evidence="1" key="1">
    <citation type="submission" date="2022-11" db="EMBL/GenBank/DDBJ databases">
        <title>Marilongibacter aestuarii gen. nov., sp. nov., isolated from tidal flat sediment.</title>
        <authorList>
            <person name="Jiayan W."/>
        </authorList>
    </citation>
    <scope>NUCLEOTIDE SEQUENCE</scope>
    <source>
        <strain evidence="1">Z1-6</strain>
    </source>
</reference>
<keyword evidence="2" id="KW-1185">Reference proteome</keyword>
<sequence>MSLTITIPGGEVQLQGTEVRVKVNTDTIQGDLYRVLLRVLNADGKLDGMPQDSENIPDANGDVWFNIAGLLYRSFVPTFLATGGTLVTEHTDIPCTVELDIGESYVDANSVRQENWAALDGNTYKITVLQGGLSELEKNQYNELGTNWYNDFIAGGKWLTALVNGVKIAPTSAAKLWYITPETAAQSLTFKADYTLLDGTTGTISQAVTINPGSIYEFCVDPATIGLNVSGTNPVTAYTCYLVNGEIKVCNDFTYNIDYSYYEFNTQIFATSKYGGVDPYWFTGKVTDNYPAEHIIAQRMSQTTDTTKYRTQVVSAKSGRRKWTVNFGFKENYNEILALPNLILSRQIWINVNGNLVPVNIENSEEVLGAINHNLHDFDVEFTEAHINRY</sequence>
<evidence type="ECO:0000313" key="2">
    <source>
        <dbReference type="Proteomes" id="UP001145087"/>
    </source>
</evidence>
<dbReference type="RefSeq" id="WP_343332484.1">
    <property type="nucleotide sequence ID" value="NZ_JAPOHD010000013.1"/>
</dbReference>
<accession>A0A9X3J6Z3</accession>
<dbReference type="AlphaFoldDB" id="A0A9X3J6Z3"/>
<dbReference type="Proteomes" id="UP001145087">
    <property type="component" value="Unassembled WGS sequence"/>
</dbReference>
<name>A0A9X3J6Z3_9BACT</name>
<evidence type="ECO:0000313" key="1">
    <source>
        <dbReference type="EMBL" id="MCY1720150.1"/>
    </source>
</evidence>
<gene>
    <name evidence="1" type="ORF">OU798_07340</name>
</gene>